<dbReference type="InterPro" id="IPR013761">
    <property type="entry name" value="SAM/pointed_sf"/>
</dbReference>
<organism evidence="3 4">
    <name type="scientific">Tieghemostelium lacteum</name>
    <name type="common">Slime mold</name>
    <name type="synonym">Dictyostelium lacteum</name>
    <dbReference type="NCBI Taxonomy" id="361077"/>
    <lineage>
        <taxon>Eukaryota</taxon>
        <taxon>Amoebozoa</taxon>
        <taxon>Evosea</taxon>
        <taxon>Eumycetozoa</taxon>
        <taxon>Dictyostelia</taxon>
        <taxon>Dictyosteliales</taxon>
        <taxon>Raperosteliaceae</taxon>
        <taxon>Tieghemostelium</taxon>
    </lineage>
</organism>
<accession>A0A152A8Y6</accession>
<evidence type="ECO:0000256" key="1">
    <source>
        <dbReference type="SAM" id="MobiDB-lite"/>
    </source>
</evidence>
<gene>
    <name evidence="3" type="ORF">DLAC_00137</name>
</gene>
<proteinExistence type="predicted"/>
<feature type="domain" description="SAM" evidence="2">
    <location>
        <begin position="41"/>
        <end position="86"/>
    </location>
</feature>
<protein>
    <submittedName>
        <fullName evidence="3">Histidine kinase</fullName>
    </submittedName>
</protein>
<dbReference type="Proteomes" id="UP000076078">
    <property type="component" value="Unassembled WGS sequence"/>
</dbReference>
<feature type="compositionally biased region" description="Low complexity" evidence="1">
    <location>
        <begin position="1"/>
        <end position="25"/>
    </location>
</feature>
<evidence type="ECO:0000313" key="4">
    <source>
        <dbReference type="Proteomes" id="UP000076078"/>
    </source>
</evidence>
<keyword evidence="3" id="KW-0418">Kinase</keyword>
<dbReference type="InterPro" id="IPR001660">
    <property type="entry name" value="SAM"/>
</dbReference>
<dbReference type="Gene3D" id="1.10.150.50">
    <property type="entry name" value="Transcription Factor, Ets-1"/>
    <property type="match status" value="1"/>
</dbReference>
<keyword evidence="4" id="KW-1185">Reference proteome</keyword>
<dbReference type="SUPFAM" id="SSF47769">
    <property type="entry name" value="SAM/Pointed domain"/>
    <property type="match status" value="1"/>
</dbReference>
<comment type="caution">
    <text evidence="3">The sequence shown here is derived from an EMBL/GenBank/DDBJ whole genome shotgun (WGS) entry which is preliminary data.</text>
</comment>
<dbReference type="InParanoid" id="A0A152A8Y6"/>
<feature type="region of interest" description="Disordered" evidence="1">
    <location>
        <begin position="1"/>
        <end position="29"/>
    </location>
</feature>
<sequence length="120" mass="13448">MNTNNNNQQTSDSTTTSSSDINQNTLNILDPNTSEYPDFNWNNEQTNAWAARFLNMEDFQKFKEANFNGEALSSLQREDLEVFNRIVKITFGASLLLIQRISKGIATLSQSTATTTSIGM</sequence>
<dbReference type="PROSITE" id="PS50105">
    <property type="entry name" value="SAM_DOMAIN"/>
    <property type="match status" value="1"/>
</dbReference>
<evidence type="ECO:0000313" key="3">
    <source>
        <dbReference type="EMBL" id="KYR02679.1"/>
    </source>
</evidence>
<reference evidence="3 4" key="1">
    <citation type="submission" date="2015-12" db="EMBL/GenBank/DDBJ databases">
        <title>Dictyostelia acquired genes for synthesis and detection of signals that induce cell-type specialization by lateral gene transfer from prokaryotes.</title>
        <authorList>
            <person name="Gloeckner G."/>
            <person name="Schaap P."/>
        </authorList>
    </citation>
    <scope>NUCLEOTIDE SEQUENCE [LARGE SCALE GENOMIC DNA]</scope>
    <source>
        <strain evidence="3 4">TK</strain>
    </source>
</reference>
<dbReference type="EMBL" id="LODT01000001">
    <property type="protein sequence ID" value="KYR02679.1"/>
    <property type="molecule type" value="Genomic_DNA"/>
</dbReference>
<keyword evidence="3" id="KW-0808">Transferase</keyword>
<evidence type="ECO:0000259" key="2">
    <source>
        <dbReference type="PROSITE" id="PS50105"/>
    </source>
</evidence>
<name>A0A152A8Y6_TIELA</name>
<dbReference type="AlphaFoldDB" id="A0A152A8Y6"/>
<dbReference type="GO" id="GO:0016301">
    <property type="term" value="F:kinase activity"/>
    <property type="evidence" value="ECO:0007669"/>
    <property type="project" value="UniProtKB-KW"/>
</dbReference>